<sequence length="119" mass="13832">MCLVCRCRCHRRQAPHRLNQRCSGEVRWGACNRTGMKGTKGRERERRGGREKEREGALHRWLPSPAMAMPRGRENEGLVAGTTVVLSPSRHNRRRRRQPPARFNLCHPLLGLFFLHENN</sequence>
<dbReference type="EMBL" id="DUZY01000004">
    <property type="protein sequence ID" value="DAD35962.1"/>
    <property type="molecule type" value="Genomic_DNA"/>
</dbReference>
<reference evidence="2 3" key="1">
    <citation type="journal article" date="2020" name="Mol. Biol. Evol.">
        <title>Distinct Expression and Methylation Patterns for Genes with Different Fates following a Single Whole-Genome Duplication in Flowering Plants.</title>
        <authorList>
            <person name="Shi T."/>
            <person name="Rahmani R.S."/>
            <person name="Gugger P.F."/>
            <person name="Wang M."/>
            <person name="Li H."/>
            <person name="Zhang Y."/>
            <person name="Li Z."/>
            <person name="Wang Q."/>
            <person name="Van de Peer Y."/>
            <person name="Marchal K."/>
            <person name="Chen J."/>
        </authorList>
    </citation>
    <scope>NUCLEOTIDE SEQUENCE [LARGE SCALE GENOMIC DNA]</scope>
    <source>
        <tissue evidence="2">Leaf</tissue>
    </source>
</reference>
<proteinExistence type="predicted"/>
<evidence type="ECO:0000313" key="3">
    <source>
        <dbReference type="Proteomes" id="UP000607653"/>
    </source>
</evidence>
<dbReference type="Proteomes" id="UP000607653">
    <property type="component" value="Unassembled WGS sequence"/>
</dbReference>
<name>A0A822YTI8_NELNU</name>
<protein>
    <submittedName>
        <fullName evidence="2">Uncharacterized protein</fullName>
    </submittedName>
</protein>
<organism evidence="2 3">
    <name type="scientific">Nelumbo nucifera</name>
    <name type="common">Sacred lotus</name>
    <dbReference type="NCBI Taxonomy" id="4432"/>
    <lineage>
        <taxon>Eukaryota</taxon>
        <taxon>Viridiplantae</taxon>
        <taxon>Streptophyta</taxon>
        <taxon>Embryophyta</taxon>
        <taxon>Tracheophyta</taxon>
        <taxon>Spermatophyta</taxon>
        <taxon>Magnoliopsida</taxon>
        <taxon>Proteales</taxon>
        <taxon>Nelumbonaceae</taxon>
        <taxon>Nelumbo</taxon>
    </lineage>
</organism>
<gene>
    <name evidence="2" type="ORF">HUJ06_006602</name>
</gene>
<feature type="compositionally biased region" description="Basic and acidic residues" evidence="1">
    <location>
        <begin position="40"/>
        <end position="57"/>
    </location>
</feature>
<accession>A0A822YTI8</accession>
<feature type="region of interest" description="Disordered" evidence="1">
    <location>
        <begin position="33"/>
        <end position="57"/>
    </location>
</feature>
<dbReference type="AlphaFoldDB" id="A0A822YTI8"/>
<evidence type="ECO:0000313" key="2">
    <source>
        <dbReference type="EMBL" id="DAD35962.1"/>
    </source>
</evidence>
<comment type="caution">
    <text evidence="2">The sequence shown here is derived from an EMBL/GenBank/DDBJ whole genome shotgun (WGS) entry which is preliminary data.</text>
</comment>
<evidence type="ECO:0000256" key="1">
    <source>
        <dbReference type="SAM" id="MobiDB-lite"/>
    </source>
</evidence>
<keyword evidence="3" id="KW-1185">Reference proteome</keyword>